<dbReference type="eggNOG" id="ENOG503433N">
    <property type="taxonomic scope" value="Bacteria"/>
</dbReference>
<reference evidence="1 2" key="1">
    <citation type="submission" date="2011-09" db="EMBL/GenBank/DDBJ databases">
        <authorList>
            <consortium name="US DOE Joint Genome Institute (JGI-PGF)"/>
            <person name="Lucas S."/>
            <person name="Han J."/>
            <person name="Lapidus A."/>
            <person name="Cheng J.-F."/>
            <person name="Goodwin L."/>
            <person name="Pitluck S."/>
            <person name="Peters L."/>
            <person name="Land M.L."/>
            <person name="Hauser L."/>
            <person name="Brambilla E."/>
            <person name="Klenk H.-P."/>
            <person name="Woyke T.J."/>
        </authorList>
    </citation>
    <scope>NUCLEOTIDE SEQUENCE [LARGE SCALE GENOMIC DNA]</scope>
    <source>
        <strain evidence="1 2">K62</strain>
    </source>
</reference>
<name>I1D7H0_9PSEU</name>
<evidence type="ECO:0000313" key="1">
    <source>
        <dbReference type="EMBL" id="EIF00895.1"/>
    </source>
</evidence>
<dbReference type="HOGENOM" id="CLU_707673_0_0_11"/>
<proteinExistence type="predicted"/>
<keyword evidence="2" id="KW-1185">Reference proteome</keyword>
<dbReference type="STRING" id="928724.SacglDRAFT_04055"/>
<reference evidence="2" key="2">
    <citation type="submission" date="2012-01" db="EMBL/GenBank/DDBJ databases">
        <title>Noncontiguous Finished sequence of chromosome of Saccharomonospora glauca K62.</title>
        <authorList>
            <consortium name="US DOE Joint Genome Institute"/>
            <person name="Lucas S."/>
            <person name="Han J."/>
            <person name="Lapidus A."/>
            <person name="Cheng J.-F."/>
            <person name="Goodwin L."/>
            <person name="Pitluck S."/>
            <person name="Peters L."/>
            <person name="Mikhailova N."/>
            <person name="Held B."/>
            <person name="Detter J.C."/>
            <person name="Han C."/>
            <person name="Tapia R."/>
            <person name="Land M."/>
            <person name="Hauser L."/>
            <person name="Kyrpides N."/>
            <person name="Ivanova N."/>
            <person name="Pagani I."/>
            <person name="Brambilla E.-M."/>
            <person name="Klenk H.-P."/>
            <person name="Woyke T."/>
        </authorList>
    </citation>
    <scope>NUCLEOTIDE SEQUENCE [LARGE SCALE GENOMIC DNA]</scope>
    <source>
        <strain evidence="2">K62</strain>
    </source>
</reference>
<dbReference type="AlphaFoldDB" id="I1D7H0"/>
<sequence length="385" mass="41904">MKDENRFGGPEASDAALDEALREFRHELRAAPPKLADARVRVLEAARAESVKRSRRVFRGIFPRLPARRWVPVAAAAAAVAAAVVVPPSLLPDDTDTMLSAGRASEQVAPSPPTGWDVINAASFLQSAALAAELRPSTELAFPARLRQHEFLSHVVEDQQGVWVMGQARVADMRSEDGRVWRVHGEVMTRPRWLGRDPGHGLDPDAMDFAGAFCASSRGRDSSDCVDSQGWYRPELYRELGDEERPLSKLNGLLPGARETPWRVGVRDSGDDVFDTAIRALSTGVVPARVRAAMYRELASLPGVHVTAEDVSMIEVRNGRVEYDTDTDGVAIGIDDADTGQRREIVVHPSTGEFLGARAVALEGNHLPGVEAGTVLWSLTIESIR</sequence>
<gene>
    <name evidence="1" type="ORF">SacglDRAFT_04055</name>
</gene>
<protein>
    <submittedName>
        <fullName evidence="1">Uncharacterized protein</fullName>
    </submittedName>
</protein>
<dbReference type="RefSeq" id="WP_005466744.1">
    <property type="nucleotide sequence ID" value="NZ_CM001484.1"/>
</dbReference>
<accession>I1D7H0</accession>
<dbReference type="Proteomes" id="UP000005087">
    <property type="component" value="Chromosome"/>
</dbReference>
<dbReference type="EMBL" id="CM001484">
    <property type="protein sequence ID" value="EIF00895.1"/>
    <property type="molecule type" value="Genomic_DNA"/>
</dbReference>
<evidence type="ECO:0000313" key="2">
    <source>
        <dbReference type="Proteomes" id="UP000005087"/>
    </source>
</evidence>
<dbReference type="OrthoDB" id="3387554at2"/>
<organism evidence="1 2">
    <name type="scientific">Saccharomonospora glauca K62</name>
    <dbReference type="NCBI Taxonomy" id="928724"/>
    <lineage>
        <taxon>Bacteria</taxon>
        <taxon>Bacillati</taxon>
        <taxon>Actinomycetota</taxon>
        <taxon>Actinomycetes</taxon>
        <taxon>Pseudonocardiales</taxon>
        <taxon>Pseudonocardiaceae</taxon>
        <taxon>Saccharomonospora</taxon>
    </lineage>
</organism>